<feature type="compositionally biased region" description="Acidic residues" evidence="1">
    <location>
        <begin position="356"/>
        <end position="368"/>
    </location>
</feature>
<dbReference type="Gene3D" id="1.10.150.240">
    <property type="entry name" value="Putative phosphatase, domain 2"/>
    <property type="match status" value="1"/>
</dbReference>
<accession>A0A2I0AV80</accession>
<dbReference type="CDD" id="cd07505">
    <property type="entry name" value="HAD_BPGM-like"/>
    <property type="match status" value="1"/>
</dbReference>
<dbReference type="PANTHER" id="PTHR47108:SF1">
    <property type="entry name" value="5-AMINO-6-(5-PHOSPHO-D-RIBITYLAMINO)URACIL PHOSPHATASE, CHLOROPLASTIC"/>
    <property type="match status" value="1"/>
</dbReference>
<dbReference type="EC" id="2.7.1.26" evidence="2"/>
<dbReference type="Gene3D" id="3.40.50.1000">
    <property type="entry name" value="HAD superfamily/HAD-like"/>
    <property type="match status" value="1"/>
</dbReference>
<dbReference type="PANTHER" id="PTHR47108">
    <property type="entry name" value="5-AMINO-6-(5-PHOSPHO-D-RIBITYLAMINO)URACIL PHOSPHATASE, CHLOROPLASTIC"/>
    <property type="match status" value="1"/>
</dbReference>
<dbReference type="STRING" id="1088818.A0A2I0AV80"/>
<dbReference type="InterPro" id="IPR006439">
    <property type="entry name" value="HAD-SF_hydro_IA"/>
</dbReference>
<dbReference type="SUPFAM" id="SSF56784">
    <property type="entry name" value="HAD-like"/>
    <property type="match status" value="1"/>
</dbReference>
<keyword evidence="3" id="KW-1185">Reference proteome</keyword>
<keyword evidence="2" id="KW-0808">Transferase</keyword>
<evidence type="ECO:0000256" key="1">
    <source>
        <dbReference type="SAM" id="MobiDB-lite"/>
    </source>
</evidence>
<dbReference type="InterPro" id="IPR041492">
    <property type="entry name" value="HAD_2"/>
</dbReference>
<dbReference type="Pfam" id="PF13419">
    <property type="entry name" value="HAD_2"/>
    <property type="match status" value="1"/>
</dbReference>
<keyword evidence="2" id="KW-0418">Kinase</keyword>
<dbReference type="InterPro" id="IPR023214">
    <property type="entry name" value="HAD_sf"/>
</dbReference>
<feature type="compositionally biased region" description="Low complexity" evidence="1">
    <location>
        <begin position="369"/>
        <end position="383"/>
    </location>
</feature>
<dbReference type="GO" id="GO:0008531">
    <property type="term" value="F:riboflavin kinase activity"/>
    <property type="evidence" value="ECO:0007669"/>
    <property type="project" value="UniProtKB-EC"/>
</dbReference>
<dbReference type="EMBL" id="KZ451949">
    <property type="protein sequence ID" value="PKA59439.1"/>
    <property type="molecule type" value="Genomic_DNA"/>
</dbReference>
<gene>
    <name evidence="2" type="ORF">AXF42_Ash019593</name>
</gene>
<protein>
    <submittedName>
        <fullName evidence="2">Riboflavin kinase</fullName>
        <ecNumber evidence="2">2.7.1.26</ecNumber>
    </submittedName>
</protein>
<dbReference type="Proteomes" id="UP000236161">
    <property type="component" value="Unassembled WGS sequence"/>
</dbReference>
<dbReference type="AlphaFoldDB" id="A0A2I0AV80"/>
<organism evidence="2 3">
    <name type="scientific">Apostasia shenzhenica</name>
    <dbReference type="NCBI Taxonomy" id="1088818"/>
    <lineage>
        <taxon>Eukaryota</taxon>
        <taxon>Viridiplantae</taxon>
        <taxon>Streptophyta</taxon>
        <taxon>Embryophyta</taxon>
        <taxon>Tracheophyta</taxon>
        <taxon>Spermatophyta</taxon>
        <taxon>Magnoliopsida</taxon>
        <taxon>Liliopsida</taxon>
        <taxon>Asparagales</taxon>
        <taxon>Orchidaceae</taxon>
        <taxon>Apostasioideae</taxon>
        <taxon>Apostasia</taxon>
    </lineage>
</organism>
<feature type="region of interest" description="Disordered" evidence="1">
    <location>
        <begin position="356"/>
        <end position="383"/>
    </location>
</feature>
<dbReference type="InterPro" id="IPR023198">
    <property type="entry name" value="PGP-like_dom2"/>
</dbReference>
<dbReference type="InterPro" id="IPR036412">
    <property type="entry name" value="HAD-like_sf"/>
</dbReference>
<dbReference type="NCBIfam" id="TIGR01509">
    <property type="entry name" value="HAD-SF-IA-v3"/>
    <property type="match status" value="1"/>
</dbReference>
<sequence length="383" mass="42784">MMVDSISVASTSIIGCRPLCRRAFSNNGFFKRRLNQCVLPASELRGQRVSCFRSLGTITKQRCRLFPSLSIKSLAMELTKEARPGVGKLSHDFNYSVGYGLSPNRLWPPKNKADNPSLHNPLLRQERMGSGWLVAIFEWEGVIVEDDPEIEKQAWLVLSQEEGKSPPPAFVLRRVEGMKNEQAISEVLCWSRDPTELRRLASRKEEIHRNLQGGFYQIRSGSQEFMSTLISHRIPIAVVSTRPRRVVEEAMDVVGLQNSFDAFVAAEDVYRGKPDPEMFVYVAQLLNFIPDRCIVFGNSNSSVEAAHDAKMKCVAVASKHPLYELGAADLVVQRLNELSIVDLKNLAAVESTELDSGEAEIEMEEEDSATSPASSVAVADHFW</sequence>
<evidence type="ECO:0000313" key="3">
    <source>
        <dbReference type="Proteomes" id="UP000236161"/>
    </source>
</evidence>
<dbReference type="OrthoDB" id="40579at2759"/>
<evidence type="ECO:0000313" key="2">
    <source>
        <dbReference type="EMBL" id="PKA59439.1"/>
    </source>
</evidence>
<proteinExistence type="predicted"/>
<reference evidence="2 3" key="1">
    <citation type="journal article" date="2017" name="Nature">
        <title>The Apostasia genome and the evolution of orchids.</title>
        <authorList>
            <person name="Zhang G.Q."/>
            <person name="Liu K.W."/>
            <person name="Li Z."/>
            <person name="Lohaus R."/>
            <person name="Hsiao Y.Y."/>
            <person name="Niu S.C."/>
            <person name="Wang J.Y."/>
            <person name="Lin Y.C."/>
            <person name="Xu Q."/>
            <person name="Chen L.J."/>
            <person name="Yoshida K."/>
            <person name="Fujiwara S."/>
            <person name="Wang Z.W."/>
            <person name="Zhang Y.Q."/>
            <person name="Mitsuda N."/>
            <person name="Wang M."/>
            <person name="Liu G.H."/>
            <person name="Pecoraro L."/>
            <person name="Huang H.X."/>
            <person name="Xiao X.J."/>
            <person name="Lin M."/>
            <person name="Wu X.Y."/>
            <person name="Wu W.L."/>
            <person name="Chen Y.Y."/>
            <person name="Chang S.B."/>
            <person name="Sakamoto S."/>
            <person name="Ohme-Takagi M."/>
            <person name="Yagi M."/>
            <person name="Zeng S.J."/>
            <person name="Shen C.Y."/>
            <person name="Yeh C.M."/>
            <person name="Luo Y.B."/>
            <person name="Tsai W.C."/>
            <person name="Van de Peer Y."/>
            <person name="Liu Z.J."/>
        </authorList>
    </citation>
    <scope>NUCLEOTIDE SEQUENCE [LARGE SCALE GENOMIC DNA]</scope>
    <source>
        <strain evidence="3">cv. Shenzhen</strain>
        <tissue evidence="2">Stem</tissue>
    </source>
</reference>
<name>A0A2I0AV80_9ASPA</name>